<dbReference type="PANTHER" id="PTHR34580:SF1">
    <property type="entry name" value="PROTEIN PAFC"/>
    <property type="match status" value="1"/>
</dbReference>
<proteinExistence type="predicted"/>
<feature type="domain" description="WYL" evidence="1">
    <location>
        <begin position="137"/>
        <end position="218"/>
    </location>
</feature>
<dbReference type="AlphaFoldDB" id="A0A2T3FWT6"/>
<keyword evidence="3" id="KW-1185">Reference proteome</keyword>
<protein>
    <submittedName>
        <fullName evidence="2">WYL domain-containing protein</fullName>
    </submittedName>
</protein>
<sequence>MMDRLYYTYLIIKESLDYIPAIEIKGQLEEKYQIKVDVKTVYQAIRNINELSKYVYQKEIIKTKHRKGYSIDEEFFNDGQFQYLWDSVLFNNDLNEDEVNALLTKLQTLSSSKQLSRIQNQPRKNQPRNYDLLLNMTTVIKAIHEKKNIYFKYVSYEIKRNKFVEIAHNHGNHKENNEFYIISPYKLIQRDSKYYVLGYFNQRPDKLSIYRLDRMRLVRNHKSPFEEGEQFDLEQEVDHINMYVSGQKDTLEISFDEVVLREVIDQFGQDHPVKKDFENRYHLTIEDVLISDGLIGWLMMLQDHVKVIKPYSLQEKMKKRIEKMFIQYK</sequence>
<reference evidence="3" key="1">
    <citation type="submission" date="2018-03" db="EMBL/GenBank/DDBJ databases">
        <title>Lachnoclostridium SNUG30370 gen.nov., sp.nov., isolated from human faeces.</title>
        <authorList>
            <person name="Seo B."/>
            <person name="Jeon K."/>
            <person name="Ko G."/>
        </authorList>
    </citation>
    <scope>NUCLEOTIDE SEQUENCE [LARGE SCALE GENOMIC DNA]</scope>
    <source>
        <strain evidence="3">SNUG30370</strain>
    </source>
</reference>
<dbReference type="PROSITE" id="PS52050">
    <property type="entry name" value="WYL"/>
    <property type="match status" value="1"/>
</dbReference>
<dbReference type="EMBL" id="PYLP01000011">
    <property type="protein sequence ID" value="PST39754.1"/>
    <property type="molecule type" value="Genomic_DNA"/>
</dbReference>
<dbReference type="Proteomes" id="UP000241201">
    <property type="component" value="Unassembled WGS sequence"/>
</dbReference>
<evidence type="ECO:0000313" key="3">
    <source>
        <dbReference type="Proteomes" id="UP000241201"/>
    </source>
</evidence>
<gene>
    <name evidence="2" type="ORF">C7U55_08775</name>
</gene>
<evidence type="ECO:0000313" key="2">
    <source>
        <dbReference type="EMBL" id="PST39754.1"/>
    </source>
</evidence>
<accession>A0A2T3FWT6</accession>
<name>A0A2T3FWT6_9FIRM</name>
<dbReference type="Pfam" id="PF13280">
    <property type="entry name" value="WYL"/>
    <property type="match status" value="1"/>
</dbReference>
<dbReference type="PANTHER" id="PTHR34580">
    <property type="match status" value="1"/>
</dbReference>
<dbReference type="InterPro" id="IPR026881">
    <property type="entry name" value="WYL_dom"/>
</dbReference>
<dbReference type="InterPro" id="IPR051534">
    <property type="entry name" value="CBASS_pafABC_assoc_protein"/>
</dbReference>
<evidence type="ECO:0000259" key="1">
    <source>
        <dbReference type="Pfam" id="PF13280"/>
    </source>
</evidence>
<organism evidence="2 3">
    <name type="scientific">Faecalibacillus faecis</name>
    <dbReference type="NCBI Taxonomy" id="1982628"/>
    <lineage>
        <taxon>Bacteria</taxon>
        <taxon>Bacillati</taxon>
        <taxon>Bacillota</taxon>
        <taxon>Erysipelotrichia</taxon>
        <taxon>Erysipelotrichales</taxon>
        <taxon>Coprobacillaceae</taxon>
        <taxon>Faecalibacillus</taxon>
    </lineage>
</organism>
<comment type="caution">
    <text evidence="2">The sequence shown here is derived from an EMBL/GenBank/DDBJ whole genome shotgun (WGS) entry which is preliminary data.</text>
</comment>